<dbReference type="InterPro" id="IPR011009">
    <property type="entry name" value="Kinase-like_dom_sf"/>
</dbReference>
<keyword evidence="14" id="KW-0812">Transmembrane</keyword>
<evidence type="ECO:0000256" key="8">
    <source>
        <dbReference type="ARBA" id="ARBA00022968"/>
    </source>
</evidence>
<gene>
    <name evidence="17" type="ORF">BHF71_02540</name>
</gene>
<protein>
    <recommendedName>
        <fullName evidence="12">Serine/threonine-protein kinase PrkC</fullName>
        <ecNumber evidence="1">2.7.11.1</ecNumber>
    </recommendedName>
</protein>
<proteinExistence type="predicted"/>
<dbReference type="Gene3D" id="1.10.510.10">
    <property type="entry name" value="Transferase(Phosphotransferase) domain 1"/>
    <property type="match status" value="1"/>
</dbReference>
<dbReference type="InterPro" id="IPR000719">
    <property type="entry name" value="Prot_kinase_dom"/>
</dbReference>
<dbReference type="GO" id="GO:0004674">
    <property type="term" value="F:protein serine/threonine kinase activity"/>
    <property type="evidence" value="ECO:0007669"/>
    <property type="project" value="UniProtKB-KW"/>
</dbReference>
<keyword evidence="7 13" id="KW-0067">ATP-binding</keyword>
<accession>A0A1D2YTP7</accession>
<evidence type="ECO:0000259" key="15">
    <source>
        <dbReference type="PROSITE" id="PS50011"/>
    </source>
</evidence>
<keyword evidence="5 13" id="KW-0547">Nucleotide-binding</keyword>
<keyword evidence="2" id="KW-0723">Serine/threonine-protein kinase</keyword>
<dbReference type="SUPFAM" id="SSF56112">
    <property type="entry name" value="Protein kinase-like (PK-like)"/>
    <property type="match status" value="1"/>
</dbReference>
<dbReference type="EMBL" id="MIJF01000035">
    <property type="protein sequence ID" value="OEF99080.1"/>
    <property type="molecule type" value="Genomic_DNA"/>
</dbReference>
<dbReference type="PROSITE" id="PS00108">
    <property type="entry name" value="PROTEIN_KINASE_ST"/>
    <property type="match status" value="1"/>
</dbReference>
<dbReference type="FunFam" id="1.10.510.10:FF:000021">
    <property type="entry name" value="Serine/threonine protein kinase"/>
    <property type="match status" value="1"/>
</dbReference>
<feature type="domain" description="PASTA" evidence="16">
    <location>
        <begin position="353"/>
        <end position="419"/>
    </location>
</feature>
<evidence type="ECO:0000256" key="10">
    <source>
        <dbReference type="ARBA" id="ARBA00048679"/>
    </source>
</evidence>
<feature type="domain" description="PASTA" evidence="16">
    <location>
        <begin position="489"/>
        <end position="557"/>
    </location>
</feature>
<keyword evidence="14" id="KW-1133">Transmembrane helix</keyword>
<keyword evidence="3" id="KW-0309">Germination</keyword>
<comment type="caution">
    <text evidence="17">The sequence shown here is derived from an EMBL/GenBank/DDBJ whole genome shotgun (WGS) entry which is preliminary data.</text>
</comment>
<dbReference type="OrthoDB" id="9788659at2"/>
<organism evidence="17 18">
    <name type="scientific">Vulcanibacillus modesticaldus</name>
    <dbReference type="NCBI Taxonomy" id="337097"/>
    <lineage>
        <taxon>Bacteria</taxon>
        <taxon>Bacillati</taxon>
        <taxon>Bacillota</taxon>
        <taxon>Bacilli</taxon>
        <taxon>Bacillales</taxon>
        <taxon>Bacillaceae</taxon>
        <taxon>Vulcanibacillus</taxon>
    </lineage>
</organism>
<keyword evidence="4" id="KW-0808">Transferase</keyword>
<keyword evidence="14" id="KW-0472">Membrane</keyword>
<dbReference type="NCBIfam" id="NF033483">
    <property type="entry name" value="PknB_PASTA_kin"/>
    <property type="match status" value="1"/>
</dbReference>
<dbReference type="CDD" id="cd06577">
    <property type="entry name" value="PASTA_pknB"/>
    <property type="match status" value="3"/>
</dbReference>
<name>A0A1D2YTP7_9BACI</name>
<dbReference type="Pfam" id="PF03793">
    <property type="entry name" value="PASTA"/>
    <property type="match status" value="3"/>
</dbReference>
<evidence type="ECO:0000256" key="2">
    <source>
        <dbReference type="ARBA" id="ARBA00022527"/>
    </source>
</evidence>
<evidence type="ECO:0000256" key="5">
    <source>
        <dbReference type="ARBA" id="ARBA00022741"/>
    </source>
</evidence>
<dbReference type="PROSITE" id="PS50011">
    <property type="entry name" value="PROTEIN_KINASE_DOM"/>
    <property type="match status" value="1"/>
</dbReference>
<evidence type="ECO:0000256" key="9">
    <source>
        <dbReference type="ARBA" id="ARBA00047899"/>
    </source>
</evidence>
<reference evidence="17 18" key="1">
    <citation type="submission" date="2016-09" db="EMBL/GenBank/DDBJ databases">
        <title>Draft genome sequence for the type strain of Vulcanibacillus modesticaldus BR, a strictly anaerobic, moderately thermophilic, and nitrate-reducing bacterium from deep sea-hydrothermal vents of the Mid-Atlantic Ridge.</title>
        <authorList>
            <person name="Abin C.A."/>
            <person name="Hollibaugh J.T."/>
        </authorList>
    </citation>
    <scope>NUCLEOTIDE SEQUENCE [LARGE SCALE GENOMIC DNA]</scope>
    <source>
        <strain evidence="17 18">BR</strain>
    </source>
</reference>
<keyword evidence="6" id="KW-0418">Kinase</keyword>
<evidence type="ECO:0000259" key="16">
    <source>
        <dbReference type="PROSITE" id="PS51178"/>
    </source>
</evidence>
<dbReference type="Pfam" id="PF00069">
    <property type="entry name" value="Pkinase"/>
    <property type="match status" value="1"/>
</dbReference>
<evidence type="ECO:0000256" key="7">
    <source>
        <dbReference type="ARBA" id="ARBA00022840"/>
    </source>
</evidence>
<dbReference type="AlphaFoldDB" id="A0A1D2YTP7"/>
<feature type="binding site" evidence="13">
    <location>
        <position position="39"/>
    </location>
    <ligand>
        <name>ATP</name>
        <dbReference type="ChEBI" id="CHEBI:30616"/>
    </ligand>
</feature>
<dbReference type="PROSITE" id="PS00107">
    <property type="entry name" value="PROTEIN_KINASE_ATP"/>
    <property type="match status" value="1"/>
</dbReference>
<dbReference type="Proteomes" id="UP000243739">
    <property type="component" value="Unassembled WGS sequence"/>
</dbReference>
<dbReference type="InterPro" id="IPR008271">
    <property type="entry name" value="Ser/Thr_kinase_AS"/>
</dbReference>
<dbReference type="STRING" id="337097.BHF71_02540"/>
<dbReference type="RefSeq" id="WP_069657057.1">
    <property type="nucleotide sequence ID" value="NZ_MIJF01000035.1"/>
</dbReference>
<feature type="transmembrane region" description="Helical" evidence="14">
    <location>
        <begin position="324"/>
        <end position="345"/>
    </location>
</feature>
<keyword evidence="8" id="KW-0735">Signal-anchor</keyword>
<dbReference type="GO" id="GO:0009847">
    <property type="term" value="P:spore germination"/>
    <property type="evidence" value="ECO:0007669"/>
    <property type="project" value="UniProtKB-ARBA"/>
</dbReference>
<dbReference type="Gene3D" id="3.30.200.20">
    <property type="entry name" value="Phosphorylase Kinase, domain 1"/>
    <property type="match status" value="1"/>
</dbReference>
<evidence type="ECO:0000256" key="13">
    <source>
        <dbReference type="PROSITE-ProRule" id="PRU10141"/>
    </source>
</evidence>
<dbReference type="GO" id="GO:0071224">
    <property type="term" value="P:cellular response to peptidoglycan"/>
    <property type="evidence" value="ECO:0007669"/>
    <property type="project" value="UniProtKB-ARBA"/>
</dbReference>
<evidence type="ECO:0000313" key="17">
    <source>
        <dbReference type="EMBL" id="OEF99080.1"/>
    </source>
</evidence>
<comment type="catalytic activity">
    <reaction evidence="9">
        <text>L-threonyl-[protein] + ATP = O-phospho-L-threonyl-[protein] + ADP + H(+)</text>
        <dbReference type="Rhea" id="RHEA:46608"/>
        <dbReference type="Rhea" id="RHEA-COMP:11060"/>
        <dbReference type="Rhea" id="RHEA-COMP:11605"/>
        <dbReference type="ChEBI" id="CHEBI:15378"/>
        <dbReference type="ChEBI" id="CHEBI:30013"/>
        <dbReference type="ChEBI" id="CHEBI:30616"/>
        <dbReference type="ChEBI" id="CHEBI:61977"/>
        <dbReference type="ChEBI" id="CHEBI:456216"/>
        <dbReference type="EC" id="2.7.11.1"/>
    </reaction>
</comment>
<dbReference type="SMART" id="SM00740">
    <property type="entry name" value="PASTA"/>
    <property type="match status" value="3"/>
</dbReference>
<evidence type="ECO:0000256" key="6">
    <source>
        <dbReference type="ARBA" id="ARBA00022777"/>
    </source>
</evidence>
<feature type="domain" description="PASTA" evidence="16">
    <location>
        <begin position="420"/>
        <end position="488"/>
    </location>
</feature>
<evidence type="ECO:0000256" key="1">
    <source>
        <dbReference type="ARBA" id="ARBA00012513"/>
    </source>
</evidence>
<dbReference type="PANTHER" id="PTHR43289:SF34">
    <property type="entry name" value="SERINE_THREONINE-PROTEIN KINASE YBDM-RELATED"/>
    <property type="match status" value="1"/>
</dbReference>
<sequence length="639" mass="72609">MIGTILGHRYKLLEKIGGGGMADVYRALDQILLREVAVKILRQQYAHDNEFIKRFQREAHAAASLSHKNVVAIYDVGEEKDKDIHYIVMEYVEGFTLKDLIRKKGRLPVKEALDIAEKICSALDHAHQNHIVHRDIKPHNILIGYHGEVKVTDFGIARAVSEATITHTSSVLGSVHYLSPEQARGGWTDEKTDLYSLGIVLYEMVTGKLPFSGDSPISVALKHLQEDFIYPKEIDPNIPQSVENIILKALVKDPTKRYSSAKEMLIDLQTALNLDRVNEPQFQVDEDDLIDDQETMIIPALKEIDDNEHTTFSKHSRRERKRSILSKLTIVFIVISFILLGVYGFQSIVDKFIVPEVKVPALELKNKDDAVKILNDLNLNYQIVERFDSNVEKGLVIKQEPSQGSVIKVNQEVTLFVSLGKEKVAMPNLINKQRNTASFILQQQGFTNVEIIDAYSDKAPSGEVFRQEPLPEELVIPDETKILLFISKGKEKFEMPNLIGLTESEARAILLKYDLEIGEIKKDFTFEQDKGKVYRQFPFDPGREVTIGDKVDLYISLGYPQDAKSIYSDILVPLNGDQQAEITIVIRDSRERDIVWKKENVTGSKFYDQIELILLPGHKGTISVYKDGKLYLKKTVDYY</sequence>
<evidence type="ECO:0000313" key="18">
    <source>
        <dbReference type="Proteomes" id="UP000243739"/>
    </source>
</evidence>
<dbReference type="GO" id="GO:0007165">
    <property type="term" value="P:signal transduction"/>
    <property type="evidence" value="ECO:0007669"/>
    <property type="project" value="UniProtKB-ARBA"/>
</dbReference>
<evidence type="ECO:0000256" key="14">
    <source>
        <dbReference type="SAM" id="Phobius"/>
    </source>
</evidence>
<dbReference type="EC" id="2.7.11.1" evidence="1"/>
<evidence type="ECO:0000256" key="11">
    <source>
        <dbReference type="ARBA" id="ARBA00060432"/>
    </source>
</evidence>
<dbReference type="Gene3D" id="3.30.10.20">
    <property type="match status" value="3"/>
</dbReference>
<dbReference type="InterPro" id="IPR005543">
    <property type="entry name" value="PASTA_dom"/>
</dbReference>
<dbReference type="PROSITE" id="PS51178">
    <property type="entry name" value="PASTA"/>
    <property type="match status" value="3"/>
</dbReference>
<dbReference type="SMART" id="SM00220">
    <property type="entry name" value="S_TKc"/>
    <property type="match status" value="1"/>
</dbReference>
<evidence type="ECO:0000256" key="3">
    <source>
        <dbReference type="ARBA" id="ARBA00022544"/>
    </source>
</evidence>
<dbReference type="CDD" id="cd14014">
    <property type="entry name" value="STKc_PknB_like"/>
    <property type="match status" value="1"/>
</dbReference>
<dbReference type="GO" id="GO:0005524">
    <property type="term" value="F:ATP binding"/>
    <property type="evidence" value="ECO:0007669"/>
    <property type="project" value="UniProtKB-UniRule"/>
</dbReference>
<comment type="catalytic activity">
    <reaction evidence="10">
        <text>L-seryl-[protein] + ATP = O-phospho-L-seryl-[protein] + ADP + H(+)</text>
        <dbReference type="Rhea" id="RHEA:17989"/>
        <dbReference type="Rhea" id="RHEA-COMP:9863"/>
        <dbReference type="Rhea" id="RHEA-COMP:11604"/>
        <dbReference type="ChEBI" id="CHEBI:15378"/>
        <dbReference type="ChEBI" id="CHEBI:29999"/>
        <dbReference type="ChEBI" id="CHEBI:30616"/>
        <dbReference type="ChEBI" id="CHEBI:83421"/>
        <dbReference type="ChEBI" id="CHEBI:456216"/>
        <dbReference type="EC" id="2.7.11.1"/>
    </reaction>
</comment>
<comment type="subcellular location">
    <subcellularLocation>
        <location evidence="11">Spore membrane</location>
        <topology evidence="11">Single-pass type II membrane protein</topology>
    </subcellularLocation>
</comment>
<keyword evidence="18" id="KW-1185">Reference proteome</keyword>
<evidence type="ECO:0000256" key="12">
    <source>
        <dbReference type="ARBA" id="ARBA00070041"/>
    </source>
</evidence>
<dbReference type="PANTHER" id="PTHR43289">
    <property type="entry name" value="MITOGEN-ACTIVATED PROTEIN KINASE KINASE KINASE 20-RELATED"/>
    <property type="match status" value="1"/>
</dbReference>
<feature type="domain" description="Protein kinase" evidence="15">
    <location>
        <begin position="10"/>
        <end position="272"/>
    </location>
</feature>
<dbReference type="FunFam" id="3.30.200.20:FF:000035">
    <property type="entry name" value="Serine/threonine protein kinase Stk1"/>
    <property type="match status" value="1"/>
</dbReference>
<dbReference type="InterPro" id="IPR017441">
    <property type="entry name" value="Protein_kinase_ATP_BS"/>
</dbReference>
<evidence type="ECO:0000256" key="4">
    <source>
        <dbReference type="ARBA" id="ARBA00022679"/>
    </source>
</evidence>